<feature type="region of interest" description="Disordered" evidence="1">
    <location>
        <begin position="144"/>
        <end position="210"/>
    </location>
</feature>
<accession>A0A183D172</accession>
<dbReference type="EMBL" id="UYRT01003727">
    <property type="protein sequence ID" value="VDK34398.1"/>
    <property type="molecule type" value="Genomic_DNA"/>
</dbReference>
<reference evidence="2 3" key="2">
    <citation type="submission" date="2018-11" db="EMBL/GenBank/DDBJ databases">
        <authorList>
            <consortium name="Pathogen Informatics"/>
        </authorList>
    </citation>
    <scope>NUCLEOTIDE SEQUENCE [LARGE SCALE GENOMIC DNA]</scope>
</reference>
<dbReference type="AlphaFoldDB" id="A0A183D172"/>
<evidence type="ECO:0000313" key="2">
    <source>
        <dbReference type="EMBL" id="VDK34398.1"/>
    </source>
</evidence>
<evidence type="ECO:0000313" key="4">
    <source>
        <dbReference type="WBParaSite" id="GPUH_0000246801-mRNA-1"/>
    </source>
</evidence>
<protein>
    <submittedName>
        <fullName evidence="4">CSTF_C domain-containing protein</fullName>
    </submittedName>
</protein>
<evidence type="ECO:0000256" key="1">
    <source>
        <dbReference type="SAM" id="MobiDB-lite"/>
    </source>
</evidence>
<name>A0A183D172_9BILA</name>
<dbReference type="WBParaSite" id="GPUH_0000246801-mRNA-1">
    <property type="protein sequence ID" value="GPUH_0000246801-mRNA-1"/>
    <property type="gene ID" value="GPUH_0000246801"/>
</dbReference>
<gene>
    <name evidence="2" type="ORF">GPUH_LOCUS2465</name>
</gene>
<organism evidence="4">
    <name type="scientific">Gongylonema pulchrum</name>
    <dbReference type="NCBI Taxonomy" id="637853"/>
    <lineage>
        <taxon>Eukaryota</taxon>
        <taxon>Metazoa</taxon>
        <taxon>Ecdysozoa</taxon>
        <taxon>Nematoda</taxon>
        <taxon>Chromadorea</taxon>
        <taxon>Rhabditida</taxon>
        <taxon>Spirurina</taxon>
        <taxon>Spiruromorpha</taxon>
        <taxon>Spiruroidea</taxon>
        <taxon>Gongylonematidae</taxon>
        <taxon>Gongylonema</taxon>
    </lineage>
</organism>
<reference evidence="4" key="1">
    <citation type="submission" date="2016-06" db="UniProtKB">
        <authorList>
            <consortium name="WormBaseParasite"/>
        </authorList>
    </citation>
    <scope>IDENTIFICATION</scope>
</reference>
<keyword evidence="3" id="KW-1185">Reference proteome</keyword>
<feature type="compositionally biased region" description="Basic and acidic residues" evidence="1">
    <location>
        <begin position="154"/>
        <end position="184"/>
    </location>
</feature>
<feature type="compositionally biased region" description="Polar residues" evidence="1">
    <location>
        <begin position="144"/>
        <end position="153"/>
    </location>
</feature>
<proteinExistence type="predicted"/>
<evidence type="ECO:0000313" key="3">
    <source>
        <dbReference type="Proteomes" id="UP000271098"/>
    </source>
</evidence>
<feature type="compositionally biased region" description="Basic and acidic residues" evidence="1">
    <location>
        <begin position="194"/>
        <end position="206"/>
    </location>
</feature>
<dbReference type="Proteomes" id="UP000271098">
    <property type="component" value="Unassembled WGS sequence"/>
</dbReference>
<sequence>MAEAVLREPDTKEEIQRMHTERISALSQAAAATRVQPVTQLQQQSSALPTTPSLVTQTVSAPITIPLNPINVSQASVPPVPPISIPMPMQQQQQQPPLQAASNLLSPRSTQQLLLSAASRIPSFASNMPPSIMNVLPQIPTSLPNSNVPALSSSEREQTDVDQDDRYRRDDEGRYEADRDERIRRDRGRNNGRTSEKIDRDRDRDRRRGRSRYYSAFDSVHFVVSLK</sequence>